<dbReference type="Proteomes" id="UP000783686">
    <property type="component" value="Unassembled WGS sequence"/>
</dbReference>
<dbReference type="OrthoDB" id="93990at2759"/>
<feature type="region of interest" description="Disordered" evidence="2">
    <location>
        <begin position="34"/>
        <end position="143"/>
    </location>
</feature>
<reference evidence="3" key="1">
    <citation type="submission" date="2020-09" db="EMBL/GenBank/DDBJ databases">
        <authorList>
            <person name="Kikuchi T."/>
        </authorList>
    </citation>
    <scope>NUCLEOTIDE SEQUENCE</scope>
    <source>
        <strain evidence="3">SH1</strain>
    </source>
</reference>
<feature type="compositionally biased region" description="Basic and acidic residues" evidence="2">
    <location>
        <begin position="970"/>
        <end position="980"/>
    </location>
</feature>
<evidence type="ECO:0000313" key="3">
    <source>
        <dbReference type="EMBL" id="CAD5205337.1"/>
    </source>
</evidence>
<feature type="compositionally biased region" description="Basic and acidic residues" evidence="2">
    <location>
        <begin position="377"/>
        <end position="393"/>
    </location>
</feature>
<feature type="region of interest" description="Disordered" evidence="2">
    <location>
        <begin position="323"/>
        <end position="348"/>
    </location>
</feature>
<feature type="region of interest" description="Disordered" evidence="2">
    <location>
        <begin position="366"/>
        <end position="393"/>
    </location>
</feature>
<feature type="compositionally biased region" description="Basic residues" evidence="2">
    <location>
        <begin position="115"/>
        <end position="131"/>
    </location>
</feature>
<feature type="compositionally biased region" description="Polar residues" evidence="2">
    <location>
        <begin position="51"/>
        <end position="66"/>
    </location>
</feature>
<keyword evidence="4" id="KW-1185">Reference proteome</keyword>
<gene>
    <name evidence="3" type="ORF">BOKJ2_LOCUS21</name>
</gene>
<evidence type="ECO:0000256" key="2">
    <source>
        <dbReference type="SAM" id="MobiDB-lite"/>
    </source>
</evidence>
<dbReference type="Proteomes" id="UP000614601">
    <property type="component" value="Unassembled WGS sequence"/>
</dbReference>
<accession>A0A811JQ92</accession>
<evidence type="ECO:0008006" key="5">
    <source>
        <dbReference type="Google" id="ProtNLM"/>
    </source>
</evidence>
<feature type="compositionally biased region" description="Polar residues" evidence="2">
    <location>
        <begin position="99"/>
        <end position="108"/>
    </location>
</feature>
<feature type="compositionally biased region" description="Basic and acidic residues" evidence="2">
    <location>
        <begin position="331"/>
        <end position="348"/>
    </location>
</feature>
<comment type="caution">
    <text evidence="3">The sequence shown here is derived from an EMBL/GenBank/DDBJ whole genome shotgun (WGS) entry which is preliminary data.</text>
</comment>
<name>A0A811JQ92_9BILA</name>
<feature type="compositionally biased region" description="Basic and acidic residues" evidence="2">
    <location>
        <begin position="70"/>
        <end position="91"/>
    </location>
</feature>
<evidence type="ECO:0000256" key="1">
    <source>
        <dbReference type="SAM" id="Coils"/>
    </source>
</evidence>
<feature type="coiled-coil region" evidence="1">
    <location>
        <begin position="185"/>
        <end position="212"/>
    </location>
</feature>
<dbReference type="EMBL" id="CAJFCW020000001">
    <property type="protein sequence ID" value="CAG9076843.1"/>
    <property type="molecule type" value="Genomic_DNA"/>
</dbReference>
<organism evidence="3 4">
    <name type="scientific">Bursaphelenchus okinawaensis</name>
    <dbReference type="NCBI Taxonomy" id="465554"/>
    <lineage>
        <taxon>Eukaryota</taxon>
        <taxon>Metazoa</taxon>
        <taxon>Ecdysozoa</taxon>
        <taxon>Nematoda</taxon>
        <taxon>Chromadorea</taxon>
        <taxon>Rhabditida</taxon>
        <taxon>Tylenchina</taxon>
        <taxon>Tylenchomorpha</taxon>
        <taxon>Aphelenchoidea</taxon>
        <taxon>Aphelenchoididae</taxon>
        <taxon>Bursaphelenchus</taxon>
    </lineage>
</organism>
<dbReference type="AlphaFoldDB" id="A0A811JQ92"/>
<evidence type="ECO:0000313" key="4">
    <source>
        <dbReference type="Proteomes" id="UP000614601"/>
    </source>
</evidence>
<proteinExistence type="predicted"/>
<sequence>MDGKYEHDKRYEHVDKQLKTIHNVLKRLRQALNRPAFGDGEPDSSAIAGDQNRSTRLDTPSLTIGQGTMDVDKPGPSRNRCLADPEGEKKTKQQKKQASKPNNISDHTGLNPVMAKKKPSQQVRKERKALKLKLSSSTSTSNSSHAIDADIKILIGLWSIKSSEKMEEQLFQMASKYCNKLKPGDQSLHADVESLKKTLQDHENKISLMGKRMFSDEANSQTASTLPDFTIQKGTNEVADTVICCSLRCDHVTFNKELDGKNTNFEQLRCRMKYIVEKYYYVVTNEKSLARVSELDDTFVPVEVDEVSTQMIPEVVQKDAVSIDTKQSSNKLEKEGTTQEQKKLKSMADELKESVETVKIKIPTHYKLPENSSTTAQKEKDSNDNKTTESADAFSEKYTKAKTLRKIKKPKKDTVKATNNIVTVYPVAPKLSGMIITQNGNEAYACKSKIYNEHVYKFHKKSGTASSYICSNCKTLYNRHKKDAVLMRAAPQALKAYKLTDANADEKQLIDDPDEYSHLCTLTVDNKKTSEQCLYDQIRRAGNTIRYNTAGNTGADCIQLAQQMKVSRRVGDGLGRSKENVMFTVLKEDLEDPMVFIGDVNNMRCIHDADYLVCDGTFAYCPQPFDQLYVIMAVFQDGIERASAIPSGFFLCKSKRKNKSPPNSTYSIMWKEVKRRLLEEFGSISKSDSKTVITDREMASMAALLEEIPDWKISNCQFHKAKNMLLNFKQKVTSEKNLLLDDEVKSWFNRLIGLSFLPESVAVEAGNHLLSQYSTTAGITNHKTYKDLAAFRAYYFSTWHSKHGRHFNFYDDPLKPKTTNYCEGFNSGLKKIGMPKHPPTRMGYEQYRQILERAGVLYTHPKQGIMVNKERIGKRLPAEVKKDLLLKKWREGQEAFVKECEKNDVDVRLDAWLRYAAACACRTNPFKKIEDPDIRDQREEYIKEVVNQVGADNEIDVGSQATTTKVVSTSKERPPLPKFDENDEDDN</sequence>
<dbReference type="EMBL" id="CAJFDH010000001">
    <property type="protein sequence ID" value="CAD5205337.1"/>
    <property type="molecule type" value="Genomic_DNA"/>
</dbReference>
<feature type="region of interest" description="Disordered" evidence="2">
    <location>
        <begin position="953"/>
        <end position="987"/>
    </location>
</feature>
<keyword evidence="1" id="KW-0175">Coiled coil</keyword>
<protein>
    <recommendedName>
        <fullName evidence="5">MULE domain-containing protein</fullName>
    </recommendedName>
</protein>
<feature type="compositionally biased region" description="Polar residues" evidence="2">
    <location>
        <begin position="959"/>
        <end position="969"/>
    </location>
</feature>